<keyword evidence="3" id="KW-0255">Endonuclease</keyword>
<dbReference type="CDD" id="cd00085">
    <property type="entry name" value="HNHc"/>
    <property type="match status" value="1"/>
</dbReference>
<dbReference type="RefSeq" id="WP_080622317.1">
    <property type="nucleotide sequence ID" value="NZ_CAWMZI010000001.1"/>
</dbReference>
<proteinExistence type="predicted"/>
<dbReference type="InterPro" id="IPR003615">
    <property type="entry name" value="HNH_nuc"/>
</dbReference>
<accession>A0A1V0GVG1</accession>
<feature type="region of interest" description="Disordered" evidence="1">
    <location>
        <begin position="82"/>
        <end position="116"/>
    </location>
</feature>
<sequence length="116" mass="12799">MKRHTWTAKRKLAVFEAHGGCCHICGGKIHVGEPWDLEHQIPLALGGDDDESNVAPAHVKCHRAKTSQDVAQIAKANRVRAKHFGASAKPARPMPGSRNSPWKKKLNGQVVRRNQI</sequence>
<dbReference type="STRING" id="147645.A6J80_17205"/>
<feature type="domain" description="HNH nuclease" evidence="2">
    <location>
        <begin position="9"/>
        <end position="63"/>
    </location>
</feature>
<gene>
    <name evidence="3" type="ORF">A6J80_17205</name>
</gene>
<evidence type="ECO:0000256" key="1">
    <source>
        <dbReference type="SAM" id="MobiDB-lite"/>
    </source>
</evidence>
<name>A0A1V0GVG1_9RHOB</name>
<keyword evidence="4" id="KW-1185">Reference proteome</keyword>
<evidence type="ECO:0000259" key="2">
    <source>
        <dbReference type="SMART" id="SM00507"/>
    </source>
</evidence>
<dbReference type="SMART" id="SM00507">
    <property type="entry name" value="HNHc"/>
    <property type="match status" value="1"/>
</dbReference>
<dbReference type="InterPro" id="IPR002711">
    <property type="entry name" value="HNH"/>
</dbReference>
<keyword evidence="3" id="KW-0378">Hydrolase</keyword>
<dbReference type="Proteomes" id="UP000191257">
    <property type="component" value="Chromosome"/>
</dbReference>
<dbReference type="GO" id="GO:0003676">
    <property type="term" value="F:nucleic acid binding"/>
    <property type="evidence" value="ECO:0007669"/>
    <property type="project" value="InterPro"/>
</dbReference>
<reference evidence="3" key="1">
    <citation type="submission" date="2017-12" db="EMBL/GenBank/DDBJ databases">
        <title>FDA dAtabase for Regulatory Grade micrObial Sequences (FDA-ARGOS): Supporting development and validation of Infectious Disease Dx tests.</title>
        <authorList>
            <person name="Campos J."/>
            <person name="Goldberg B."/>
            <person name="Tallon L."/>
            <person name="Sadzewicz L."/>
            <person name="Sengamalay N."/>
            <person name="Ott S."/>
            <person name="Godinez A."/>
            <person name="Nagaraj S."/>
            <person name="Vyas G."/>
            <person name="Aluvathingal J."/>
            <person name="Nadendla S."/>
            <person name="Geyer C."/>
            <person name="Nandy P."/>
            <person name="Hobson J."/>
            <person name="Sichtig H."/>
        </authorList>
    </citation>
    <scope>NUCLEOTIDE SEQUENCE</scope>
    <source>
        <strain evidence="3">FDAARGOS_252</strain>
    </source>
</reference>
<dbReference type="KEGG" id="pye:A6J80_17205"/>
<organism evidence="3 4">
    <name type="scientific">Paracoccus yeei</name>
    <dbReference type="NCBI Taxonomy" id="147645"/>
    <lineage>
        <taxon>Bacteria</taxon>
        <taxon>Pseudomonadati</taxon>
        <taxon>Pseudomonadota</taxon>
        <taxon>Alphaproteobacteria</taxon>
        <taxon>Rhodobacterales</taxon>
        <taxon>Paracoccaceae</taxon>
        <taxon>Paracoccus</taxon>
    </lineage>
</organism>
<dbReference type="AlphaFoldDB" id="A0A1V0GVG1"/>
<evidence type="ECO:0000313" key="4">
    <source>
        <dbReference type="Proteomes" id="UP000191257"/>
    </source>
</evidence>
<dbReference type="Pfam" id="PF01844">
    <property type="entry name" value="HNH"/>
    <property type="match status" value="1"/>
</dbReference>
<dbReference type="Gene3D" id="1.10.30.50">
    <property type="match status" value="1"/>
</dbReference>
<dbReference type="EMBL" id="CP020442">
    <property type="protein sequence ID" value="ARC37854.1"/>
    <property type="molecule type" value="Genomic_DNA"/>
</dbReference>
<dbReference type="GO" id="GO:0004519">
    <property type="term" value="F:endonuclease activity"/>
    <property type="evidence" value="ECO:0007669"/>
    <property type="project" value="UniProtKB-KW"/>
</dbReference>
<dbReference type="GO" id="GO:0008270">
    <property type="term" value="F:zinc ion binding"/>
    <property type="evidence" value="ECO:0007669"/>
    <property type="project" value="InterPro"/>
</dbReference>
<keyword evidence="3" id="KW-0540">Nuclease</keyword>
<evidence type="ECO:0000313" key="3">
    <source>
        <dbReference type="EMBL" id="ARC37854.1"/>
    </source>
</evidence>
<protein>
    <submittedName>
        <fullName evidence="3">HNH endonuclease</fullName>
    </submittedName>
</protein>